<evidence type="ECO:0000313" key="3">
    <source>
        <dbReference type="Proteomes" id="UP001174909"/>
    </source>
</evidence>
<dbReference type="EMBL" id="CASHTH010003376">
    <property type="protein sequence ID" value="CAI8044130.1"/>
    <property type="molecule type" value="Genomic_DNA"/>
</dbReference>
<feature type="region of interest" description="Disordered" evidence="1">
    <location>
        <begin position="150"/>
        <end position="171"/>
    </location>
</feature>
<proteinExistence type="predicted"/>
<gene>
    <name evidence="2" type="ORF">GBAR_LOCUS24503</name>
</gene>
<comment type="caution">
    <text evidence="2">The sequence shown here is derived from an EMBL/GenBank/DDBJ whole genome shotgun (WGS) entry which is preliminary data.</text>
</comment>
<sequence length="361" mass="38434">MVDTGSLYSVVPGSILDELGIARDEEETFSLADGSLVEMDIGLALMTLEGRSRTVHVAFGTDDEIILIGAMTLERFGAAADPVNQRLVPARITLNHRAKNSADLAITADAIADLITGQAGTVAVASNDSDFGALFVKVPVSLVPEVAAPPPPRSLPQAARPALQSAASQTPVSDEAVAEELLRQLPVGRFRAGDAQQVVSRRWPEHPAAGEASRFGLFLLNRIWPLLEKRGVTMPRQGSPRTYEITPGSPGAVAKQVPRQETKPAMTASPEPTPEPSLAQLAATVAAGITDDVFKASDAQAALKGRTPPHPAASFTAAQFGIWFAKQLWPIMEEHGVTIAKEKPRRYEMTPDARHNLIALA</sequence>
<organism evidence="2 3">
    <name type="scientific">Geodia barretti</name>
    <name type="common">Barrett's horny sponge</name>
    <dbReference type="NCBI Taxonomy" id="519541"/>
    <lineage>
        <taxon>Eukaryota</taxon>
        <taxon>Metazoa</taxon>
        <taxon>Porifera</taxon>
        <taxon>Demospongiae</taxon>
        <taxon>Heteroscleromorpha</taxon>
        <taxon>Tetractinellida</taxon>
        <taxon>Astrophorina</taxon>
        <taxon>Geodiidae</taxon>
        <taxon>Geodia</taxon>
    </lineage>
</organism>
<evidence type="ECO:0000313" key="2">
    <source>
        <dbReference type="EMBL" id="CAI8044130.1"/>
    </source>
</evidence>
<dbReference type="InterPro" id="IPR021109">
    <property type="entry name" value="Peptidase_aspartic_dom_sf"/>
</dbReference>
<protein>
    <submittedName>
        <fullName evidence="2">Uncharacterized protein</fullName>
    </submittedName>
</protein>
<evidence type="ECO:0000256" key="1">
    <source>
        <dbReference type="SAM" id="MobiDB-lite"/>
    </source>
</evidence>
<reference evidence="2" key="1">
    <citation type="submission" date="2023-03" db="EMBL/GenBank/DDBJ databases">
        <authorList>
            <person name="Steffen K."/>
            <person name="Cardenas P."/>
        </authorList>
    </citation>
    <scope>NUCLEOTIDE SEQUENCE</scope>
</reference>
<accession>A0AA35T9B7</accession>
<keyword evidence="3" id="KW-1185">Reference proteome</keyword>
<feature type="region of interest" description="Disordered" evidence="1">
    <location>
        <begin position="235"/>
        <end position="275"/>
    </location>
</feature>
<dbReference type="AlphaFoldDB" id="A0AA35T9B7"/>
<dbReference type="Proteomes" id="UP001174909">
    <property type="component" value="Unassembled WGS sequence"/>
</dbReference>
<name>A0AA35T9B7_GEOBA</name>
<dbReference type="Gene3D" id="2.40.70.10">
    <property type="entry name" value="Acid Proteases"/>
    <property type="match status" value="1"/>
</dbReference>